<dbReference type="STRING" id="1685010.A0O34_04845"/>
<organism evidence="1 2">
    <name type="scientific">Chryseobacterium glaciei</name>
    <dbReference type="NCBI Taxonomy" id="1685010"/>
    <lineage>
        <taxon>Bacteria</taxon>
        <taxon>Pseudomonadati</taxon>
        <taxon>Bacteroidota</taxon>
        <taxon>Flavobacteriia</taxon>
        <taxon>Flavobacteriales</taxon>
        <taxon>Weeksellaceae</taxon>
        <taxon>Chryseobacterium group</taxon>
        <taxon>Chryseobacterium</taxon>
    </lineage>
</organism>
<proteinExistence type="predicted"/>
<dbReference type="RefSeq" id="WP_066751927.1">
    <property type="nucleotide sequence ID" value="NZ_CP015199.1"/>
</dbReference>
<gene>
    <name evidence="1" type="ORF">A0O34_04845</name>
</gene>
<accession>A0A172XSK0</accession>
<dbReference type="Proteomes" id="UP000077824">
    <property type="component" value="Chromosome"/>
</dbReference>
<name>A0A172XSK0_9FLAO</name>
<evidence type="ECO:0000313" key="1">
    <source>
        <dbReference type="EMBL" id="ANF49896.1"/>
    </source>
</evidence>
<protein>
    <submittedName>
        <fullName evidence="1">Uncharacterized protein</fullName>
    </submittedName>
</protein>
<dbReference type="OrthoDB" id="1324140at2"/>
<dbReference type="EMBL" id="CP015199">
    <property type="protein sequence ID" value="ANF49896.1"/>
    <property type="molecule type" value="Genomic_DNA"/>
</dbReference>
<evidence type="ECO:0000313" key="2">
    <source>
        <dbReference type="Proteomes" id="UP000077824"/>
    </source>
</evidence>
<sequence length="440" mass="51531">MEKKGNFLEISKNYKISSEEINIDSKKDNLRLISDKKVIIQGEENGVFHKNYNSNLNKEKNKEKSAFYETDGHYSTVYLVCLMLGMPEDKAEELAIATENPDTDVHSETDFQLDETWGYPGSQKEIHSLTGGFHGIEELLTALKFIYLKSIGNEQETINKLGELLHRFGDTYAHTKFDNIKPSDLAKYDLANKPENVEKAIESWKGKAGKELSKDIEPWIKFINYNVTKYGYSFLTNETYQRESMNGRTLKQYLLIIYLQNPEDKYIMYGTRLGFFTREHLITDAGYPDLIYMRPEWYLCYVKNLAWIISVRFKLEHNKLNIKLFEHMVEFAKNNKCSMKGIIDFEIAKIRKKQEVYIPVFYSRMDRILASADAIVNTDYLANAYAVVENTKKYIKENNMIILNDGKEVHHGNIKIHKKPNGNFYEFEKYDEDYFIIKFK</sequence>
<dbReference type="AlphaFoldDB" id="A0A172XSK0"/>
<reference evidence="1 2" key="1">
    <citation type="submission" date="2016-04" db="EMBL/GenBank/DDBJ databases">
        <title>Complete Genome Sequence of Chryseobacterium sp. IHBB 10212.</title>
        <authorList>
            <person name="Pal M."/>
            <person name="Swarnkar M.K."/>
            <person name="Kaushal K."/>
            <person name="Chhibber S."/>
            <person name="Singh A.K."/>
            <person name="Gulati A."/>
        </authorList>
    </citation>
    <scope>NUCLEOTIDE SEQUENCE [LARGE SCALE GENOMIC DNA]</scope>
    <source>
        <strain evidence="1 2">IHBB 10212</strain>
    </source>
</reference>
<dbReference type="KEGG" id="chh:A0O34_04845"/>
<keyword evidence="2" id="KW-1185">Reference proteome</keyword>